<dbReference type="Proteomes" id="UP000278542">
    <property type="component" value="Unassembled WGS sequence"/>
</dbReference>
<evidence type="ECO:0000259" key="6">
    <source>
        <dbReference type="Pfam" id="PF24859"/>
    </source>
</evidence>
<evidence type="ECO:0000256" key="1">
    <source>
        <dbReference type="ARBA" id="ARBA00004496"/>
    </source>
</evidence>
<dbReference type="PIRSF" id="PIRSF018296">
    <property type="entry name" value="Format_dh_formtn"/>
    <property type="match status" value="1"/>
</dbReference>
<comment type="caution">
    <text evidence="8">The sequence shown here is derived from an EMBL/GenBank/DDBJ whole genome shotgun (WGS) entry which is preliminary data.</text>
</comment>
<dbReference type="RefSeq" id="WP_121145483.1">
    <property type="nucleotide sequence ID" value="NZ_RBWY01000004.1"/>
</dbReference>
<dbReference type="Pfam" id="PF24859">
    <property type="entry name" value="FdhE_central"/>
    <property type="match status" value="1"/>
</dbReference>
<reference evidence="8 9" key="1">
    <citation type="submission" date="2018-10" db="EMBL/GenBank/DDBJ databases">
        <title>Genomic Encyclopedia of Type Strains, Phase IV (KMG-IV): sequencing the most valuable type-strain genomes for metagenomic binning, comparative biology and taxonomic classification.</title>
        <authorList>
            <person name="Goeker M."/>
        </authorList>
    </citation>
    <scope>NUCLEOTIDE SEQUENCE [LARGE SCALE GENOMIC DNA]</scope>
    <source>
        <strain evidence="8 9">DSM 22228</strain>
    </source>
</reference>
<accession>A0A495RB55</accession>
<dbReference type="InterPro" id="IPR056796">
    <property type="entry name" value="FdhE_C"/>
</dbReference>
<dbReference type="GO" id="GO:0005829">
    <property type="term" value="C:cytosol"/>
    <property type="evidence" value="ECO:0007669"/>
    <property type="project" value="TreeGrafter"/>
</dbReference>
<organism evidence="8 9">
    <name type="scientific">Orbus hercynius</name>
    <dbReference type="NCBI Taxonomy" id="593135"/>
    <lineage>
        <taxon>Bacteria</taxon>
        <taxon>Pseudomonadati</taxon>
        <taxon>Pseudomonadota</taxon>
        <taxon>Gammaproteobacteria</taxon>
        <taxon>Orbales</taxon>
        <taxon>Orbaceae</taxon>
        <taxon>Orbus</taxon>
    </lineage>
</organism>
<evidence type="ECO:0000256" key="4">
    <source>
        <dbReference type="HAMAP-Rule" id="MF_00611"/>
    </source>
</evidence>
<comment type="subcellular location">
    <subcellularLocation>
        <location evidence="1 4">Cytoplasm</location>
    </subcellularLocation>
</comment>
<dbReference type="PANTHER" id="PTHR37689:SF1">
    <property type="entry name" value="PROTEIN FDHE"/>
    <property type="match status" value="1"/>
</dbReference>
<feature type="domain" description="FdhE C-terminal" evidence="7">
    <location>
        <begin position="229"/>
        <end position="304"/>
    </location>
</feature>
<dbReference type="CDD" id="cd16341">
    <property type="entry name" value="FdhE"/>
    <property type="match status" value="1"/>
</dbReference>
<dbReference type="OrthoDB" id="9794151at2"/>
<evidence type="ECO:0000259" key="7">
    <source>
        <dbReference type="Pfam" id="PF24860"/>
    </source>
</evidence>
<dbReference type="Pfam" id="PF24860">
    <property type="entry name" value="FdhE_C"/>
    <property type="match status" value="1"/>
</dbReference>
<comment type="function">
    <text evidence="4">Necessary for formate dehydrogenase activity.</text>
</comment>
<evidence type="ECO:0000256" key="3">
    <source>
        <dbReference type="ARBA" id="ARBA00061033"/>
    </source>
</evidence>
<dbReference type="GO" id="GO:0051604">
    <property type="term" value="P:protein maturation"/>
    <property type="evidence" value="ECO:0007669"/>
    <property type="project" value="TreeGrafter"/>
</dbReference>
<sequence length="307" mass="34819">MSIKIVPQEQLEQQNDKVSLIHKVPLLFYPVPKTLYSQRLSRLQFLVKDSPFADYLNFCSKIVAQQAKLVETMPISQNLTESIDLAIKKNIAPLSIENYPLTLQWLDYLYPIMDAVSDVNESITKTINNLKQNSKEQLLDKASQLLAGQFDAVDSNESLFIWSALSTYYSQLASQLPGKAVAEFGEQRWLCPVCQSSPVASIVHLGNNIGLRYLHCSLCESEWHVPRAKCTNCDNLQDITYYALDNELAAIKTECCDHCHSYLKIFSQERDPHLDVVADDIYSLLLDMETEKEQFSKSGVNPLLFSV</sequence>
<comment type="similarity">
    <text evidence="3 4">Belongs to the FdhE family.</text>
</comment>
<keyword evidence="2 4" id="KW-0963">Cytoplasm</keyword>
<dbReference type="InterPro" id="IPR024064">
    <property type="entry name" value="FdhE-like_sf"/>
</dbReference>
<dbReference type="NCBIfam" id="TIGR01562">
    <property type="entry name" value="FdhE"/>
    <property type="match status" value="1"/>
</dbReference>
<evidence type="ECO:0000313" key="8">
    <source>
        <dbReference type="EMBL" id="RKS84629.1"/>
    </source>
</evidence>
<dbReference type="FunFam" id="3.90.1670.10:FF:000001">
    <property type="entry name" value="Protein FdhE"/>
    <property type="match status" value="1"/>
</dbReference>
<dbReference type="EMBL" id="RBWY01000004">
    <property type="protein sequence ID" value="RKS84629.1"/>
    <property type="molecule type" value="Genomic_DNA"/>
</dbReference>
<protein>
    <recommendedName>
        <fullName evidence="4">Protein FdhE homolog</fullName>
    </recommendedName>
</protein>
<dbReference type="InterPro" id="IPR006452">
    <property type="entry name" value="Formate_DH_accessory"/>
</dbReference>
<dbReference type="Gene3D" id="3.90.1670.10">
    <property type="entry name" value="FdhE-like domain"/>
    <property type="match status" value="1"/>
</dbReference>
<evidence type="ECO:0000259" key="5">
    <source>
        <dbReference type="Pfam" id="PF04216"/>
    </source>
</evidence>
<keyword evidence="9" id="KW-1185">Reference proteome</keyword>
<gene>
    <name evidence="4" type="primary">fdhE</name>
    <name evidence="8" type="ORF">DES39_1839</name>
</gene>
<dbReference type="InterPro" id="IPR056797">
    <property type="entry name" value="FdhE_central"/>
</dbReference>
<feature type="domain" description="FdhE central" evidence="6">
    <location>
        <begin position="190"/>
        <end position="227"/>
    </location>
</feature>
<name>A0A495RB55_9GAMM</name>
<evidence type="ECO:0000256" key="2">
    <source>
        <dbReference type="ARBA" id="ARBA00022490"/>
    </source>
</evidence>
<dbReference type="SUPFAM" id="SSF144020">
    <property type="entry name" value="FdhE-like"/>
    <property type="match status" value="1"/>
</dbReference>
<dbReference type="PANTHER" id="PTHR37689">
    <property type="entry name" value="PROTEIN FDHE"/>
    <property type="match status" value="1"/>
</dbReference>
<dbReference type="AlphaFoldDB" id="A0A495RB55"/>
<dbReference type="GO" id="GO:0008199">
    <property type="term" value="F:ferric iron binding"/>
    <property type="evidence" value="ECO:0007669"/>
    <property type="project" value="TreeGrafter"/>
</dbReference>
<dbReference type="HAMAP" id="MF_00611">
    <property type="entry name" value="FdeH"/>
    <property type="match status" value="1"/>
</dbReference>
<evidence type="ECO:0000313" key="9">
    <source>
        <dbReference type="Proteomes" id="UP000278542"/>
    </source>
</evidence>
<proteinExistence type="inferred from homology"/>
<dbReference type="Pfam" id="PF04216">
    <property type="entry name" value="FdhE_N"/>
    <property type="match status" value="1"/>
</dbReference>
<dbReference type="InterPro" id="IPR056774">
    <property type="entry name" value="FdhE_N"/>
</dbReference>
<feature type="domain" description="FdhE N-terminal" evidence="5">
    <location>
        <begin position="25"/>
        <end position="185"/>
    </location>
</feature>